<dbReference type="EMBL" id="JAWDJT010000009">
    <property type="protein sequence ID" value="MDU0371488.1"/>
    <property type="molecule type" value="Genomic_DNA"/>
</dbReference>
<gene>
    <name evidence="2" type="ORF">ROI90_13855</name>
</gene>
<feature type="signal peptide" evidence="1">
    <location>
        <begin position="1"/>
        <end position="22"/>
    </location>
</feature>
<accession>A0ABU3TJD6</accession>
<dbReference type="Proteomes" id="UP001250698">
    <property type="component" value="Unassembled WGS sequence"/>
</dbReference>
<dbReference type="RefSeq" id="WP_315998950.1">
    <property type="nucleotide sequence ID" value="NZ_JAWDJT010000009.1"/>
</dbReference>
<evidence type="ECO:0000256" key="1">
    <source>
        <dbReference type="SAM" id="SignalP"/>
    </source>
</evidence>
<evidence type="ECO:0000313" key="2">
    <source>
        <dbReference type="EMBL" id="MDU0371488.1"/>
    </source>
</evidence>
<protein>
    <submittedName>
        <fullName evidence="2">Uncharacterized protein</fullName>
    </submittedName>
</protein>
<proteinExistence type="predicted"/>
<organism evidence="2 3">
    <name type="scientific">Hymenobacter endophyticus</name>
    <dbReference type="NCBI Taxonomy" id="3076335"/>
    <lineage>
        <taxon>Bacteria</taxon>
        <taxon>Pseudomonadati</taxon>
        <taxon>Bacteroidota</taxon>
        <taxon>Cytophagia</taxon>
        <taxon>Cytophagales</taxon>
        <taxon>Hymenobacteraceae</taxon>
        <taxon>Hymenobacter</taxon>
    </lineage>
</organism>
<name>A0ABU3TJD6_9BACT</name>
<sequence length="232" mass="23649">MFHRYLLAAALLLAAAPHFTHAQTTGSVGIGTTAPDASAALDIVSSSKGLLLPRVAATTGIASPAPGLLVYQTGAPAGFYYNAGDAAAPSWQQLATTGSITGGDNLGDHIATQNINLNGQKLVGGTTARAIRGGLAINGNGLLTVGAPRVHPDSTNRYGVRLTDLDQDFIITSDQGKGPANPISVSGAGDRMMWLSYYSAFRAGGVTGDRWNTTSSNSAAIGNYSAAFGLDN</sequence>
<comment type="caution">
    <text evidence="2">The sequence shown here is derived from an EMBL/GenBank/DDBJ whole genome shotgun (WGS) entry which is preliminary data.</text>
</comment>
<reference evidence="2 3" key="1">
    <citation type="submission" date="2023-10" db="EMBL/GenBank/DDBJ databases">
        <title>Hymenobacter endophyticus sp. nov., an isolate from the leaf tissues of wheat.</title>
        <authorList>
            <person name="Dai Y."/>
        </authorList>
    </citation>
    <scope>NUCLEOTIDE SEQUENCE [LARGE SCALE GENOMIC DNA]</scope>
    <source>
        <strain evidence="2 3">ZK17L-C2</strain>
    </source>
</reference>
<keyword evidence="3" id="KW-1185">Reference proteome</keyword>
<feature type="chain" id="PRO_5047258788" evidence="1">
    <location>
        <begin position="23"/>
        <end position="232"/>
    </location>
</feature>
<evidence type="ECO:0000313" key="3">
    <source>
        <dbReference type="Proteomes" id="UP001250698"/>
    </source>
</evidence>
<keyword evidence="1" id="KW-0732">Signal</keyword>